<dbReference type="InterPro" id="IPR022876">
    <property type="entry name" value="Tscrpt_rep_Rex"/>
</dbReference>
<accession>A0A853EYL8</accession>
<name>A0A853EYL8_9MICO</name>
<keyword evidence="10" id="KW-1185">Reference proteome</keyword>
<dbReference type="Gene3D" id="1.10.10.10">
    <property type="entry name" value="Winged helix-like DNA-binding domain superfamily/Winged helix DNA-binding domain"/>
    <property type="match status" value="1"/>
</dbReference>
<evidence type="ECO:0000256" key="5">
    <source>
        <dbReference type="ARBA" id="ARBA00023125"/>
    </source>
</evidence>
<dbReference type="Pfam" id="PF02629">
    <property type="entry name" value="CoA_binding"/>
    <property type="match status" value="1"/>
</dbReference>
<evidence type="ECO:0000256" key="1">
    <source>
        <dbReference type="ARBA" id="ARBA00022490"/>
    </source>
</evidence>
<protein>
    <recommendedName>
        <fullName evidence="7">Redox-sensing transcriptional repressor Rex</fullName>
    </recommendedName>
</protein>
<dbReference type="PANTHER" id="PTHR35786">
    <property type="entry name" value="REDOX-SENSING TRANSCRIPTIONAL REPRESSOR REX"/>
    <property type="match status" value="1"/>
</dbReference>
<comment type="function">
    <text evidence="7">Modulates transcription in response to changes in cellular NADH/NAD(+) redox state.</text>
</comment>
<dbReference type="GO" id="GO:0051775">
    <property type="term" value="P:response to redox state"/>
    <property type="evidence" value="ECO:0007669"/>
    <property type="project" value="InterPro"/>
</dbReference>
<dbReference type="InterPro" id="IPR003781">
    <property type="entry name" value="CoA-bd"/>
</dbReference>
<evidence type="ECO:0000313" key="10">
    <source>
        <dbReference type="Proteomes" id="UP000561011"/>
    </source>
</evidence>
<dbReference type="EMBL" id="JACBYE010000049">
    <property type="protein sequence ID" value="NYS94944.1"/>
    <property type="molecule type" value="Genomic_DNA"/>
</dbReference>
<dbReference type="AlphaFoldDB" id="A0A853EYL8"/>
<evidence type="ECO:0000259" key="8">
    <source>
        <dbReference type="SMART" id="SM00881"/>
    </source>
</evidence>
<dbReference type="GO" id="GO:0003700">
    <property type="term" value="F:DNA-binding transcription factor activity"/>
    <property type="evidence" value="ECO:0007669"/>
    <property type="project" value="UniProtKB-UniRule"/>
</dbReference>
<dbReference type="SUPFAM" id="SSF51735">
    <property type="entry name" value="NAD(P)-binding Rossmann-fold domains"/>
    <property type="match status" value="1"/>
</dbReference>
<dbReference type="InterPro" id="IPR009718">
    <property type="entry name" value="Rex_DNA-bd_C_dom"/>
</dbReference>
<dbReference type="SMART" id="SM00881">
    <property type="entry name" value="CoA_binding"/>
    <property type="match status" value="1"/>
</dbReference>
<dbReference type="InterPro" id="IPR036388">
    <property type="entry name" value="WH-like_DNA-bd_sf"/>
</dbReference>
<dbReference type="NCBIfam" id="NF003992">
    <property type="entry name" value="PRK05472.2-1"/>
    <property type="match status" value="1"/>
</dbReference>
<dbReference type="InterPro" id="IPR036390">
    <property type="entry name" value="WH_DNA-bd_sf"/>
</dbReference>
<keyword evidence="6 7" id="KW-0804">Transcription</keyword>
<evidence type="ECO:0000256" key="3">
    <source>
        <dbReference type="ARBA" id="ARBA00023015"/>
    </source>
</evidence>
<dbReference type="NCBIfam" id="NF003996">
    <property type="entry name" value="PRK05472.2-5"/>
    <property type="match status" value="1"/>
</dbReference>
<dbReference type="NCBIfam" id="NF003995">
    <property type="entry name" value="PRK05472.2-4"/>
    <property type="match status" value="1"/>
</dbReference>
<reference evidence="9 10" key="1">
    <citation type="submission" date="2020-07" db="EMBL/GenBank/DDBJ databases">
        <title>MOT database genomes.</title>
        <authorList>
            <person name="Joseph S."/>
            <person name="Aduse-Opoku J."/>
            <person name="Hashim A."/>
            <person name="Wade W."/>
            <person name="Curtis M."/>
        </authorList>
    </citation>
    <scope>NUCLEOTIDE SEQUENCE [LARGE SCALE GENOMIC DNA]</scope>
    <source>
        <strain evidence="9 10">DSM 100099</strain>
    </source>
</reference>
<dbReference type="HAMAP" id="MF_01131">
    <property type="entry name" value="Rex"/>
    <property type="match status" value="1"/>
</dbReference>
<keyword evidence="4 7" id="KW-0520">NAD</keyword>
<dbReference type="RefSeq" id="WP_056136535.1">
    <property type="nucleotide sequence ID" value="NZ_JACBYE010000049.1"/>
</dbReference>
<keyword evidence="2 7" id="KW-0678">Repressor</keyword>
<sequence length="238" mass="24874">MTAPRPEPTTSAAEAVGLREVVEIRRTMPPASVERLPGYLRVLTDLAARGVTSASSQQLAELAGVGPAQLRKDLSHLGSHGRRGVGYDVDTLRERVQSALGLVVELRVAIVGAGNLGHALANYSGFGARGFTVAALLDSNPALVGTEVAGVVVEDVARLADVVRDLDVSIVVIATPGEHAQGVCDVVVAAGVREILNFAPRALQVPDDVELRSVDLGSELQILAFHSRERSGREAAGL</sequence>
<keyword evidence="3 7" id="KW-0805">Transcription regulation</keyword>
<dbReference type="SUPFAM" id="SSF46785">
    <property type="entry name" value="Winged helix' DNA-binding domain"/>
    <property type="match status" value="1"/>
</dbReference>
<dbReference type="InterPro" id="IPR058236">
    <property type="entry name" value="Rex_actinobacterial-type"/>
</dbReference>
<dbReference type="PANTHER" id="PTHR35786:SF1">
    <property type="entry name" value="REDOX-SENSING TRANSCRIPTIONAL REPRESSOR REX 1"/>
    <property type="match status" value="1"/>
</dbReference>
<feature type="DNA-binding region" description="H-T-H motif" evidence="7">
    <location>
        <begin position="38"/>
        <end position="77"/>
    </location>
</feature>
<dbReference type="GO" id="GO:0003677">
    <property type="term" value="F:DNA binding"/>
    <property type="evidence" value="ECO:0007669"/>
    <property type="project" value="UniProtKB-UniRule"/>
</dbReference>
<comment type="similarity">
    <text evidence="7">Belongs to the transcriptional regulatory Rex family.</text>
</comment>
<comment type="caution">
    <text evidence="9">The sequence shown here is derived from an EMBL/GenBank/DDBJ whole genome shotgun (WGS) entry which is preliminary data.</text>
</comment>
<evidence type="ECO:0000313" key="9">
    <source>
        <dbReference type="EMBL" id="NYS94944.1"/>
    </source>
</evidence>
<keyword evidence="1 7" id="KW-0963">Cytoplasm</keyword>
<dbReference type="InterPro" id="IPR036291">
    <property type="entry name" value="NAD(P)-bd_dom_sf"/>
</dbReference>
<proteinExistence type="inferred from homology"/>
<dbReference type="GO" id="GO:0045892">
    <property type="term" value="P:negative regulation of DNA-templated transcription"/>
    <property type="evidence" value="ECO:0007669"/>
    <property type="project" value="InterPro"/>
</dbReference>
<dbReference type="Gene3D" id="3.40.50.720">
    <property type="entry name" value="NAD(P)-binding Rossmann-like Domain"/>
    <property type="match status" value="1"/>
</dbReference>
<dbReference type="NCBIfam" id="NF003994">
    <property type="entry name" value="PRK05472.2-3"/>
    <property type="match status" value="1"/>
</dbReference>
<dbReference type="NCBIfam" id="NF003993">
    <property type="entry name" value="PRK05472.2-2"/>
    <property type="match status" value="1"/>
</dbReference>
<evidence type="ECO:0000256" key="7">
    <source>
        <dbReference type="HAMAP-Rule" id="MF_01131"/>
    </source>
</evidence>
<dbReference type="Pfam" id="PF06971">
    <property type="entry name" value="Put_DNA-bind_N"/>
    <property type="match status" value="1"/>
</dbReference>
<evidence type="ECO:0000256" key="6">
    <source>
        <dbReference type="ARBA" id="ARBA00023163"/>
    </source>
</evidence>
<organism evidence="9 10">
    <name type="scientific">Sanguibacter inulinus</name>
    <dbReference type="NCBI Taxonomy" id="60922"/>
    <lineage>
        <taxon>Bacteria</taxon>
        <taxon>Bacillati</taxon>
        <taxon>Actinomycetota</taxon>
        <taxon>Actinomycetes</taxon>
        <taxon>Micrococcales</taxon>
        <taxon>Sanguibacteraceae</taxon>
        <taxon>Sanguibacter</taxon>
    </lineage>
</organism>
<comment type="subunit">
    <text evidence="7">Homodimer.</text>
</comment>
<gene>
    <name evidence="7" type="primary">rex</name>
    <name evidence="9" type="ORF">HZZ10_15615</name>
</gene>
<comment type="subcellular location">
    <subcellularLocation>
        <location evidence="7">Cytoplasm</location>
    </subcellularLocation>
</comment>
<evidence type="ECO:0000256" key="2">
    <source>
        <dbReference type="ARBA" id="ARBA00022491"/>
    </source>
</evidence>
<feature type="domain" description="CoA-binding" evidence="8">
    <location>
        <begin position="102"/>
        <end position="202"/>
    </location>
</feature>
<dbReference type="Proteomes" id="UP000561011">
    <property type="component" value="Unassembled WGS sequence"/>
</dbReference>
<feature type="binding site" evidence="7">
    <location>
        <begin position="112"/>
        <end position="117"/>
    </location>
    <ligand>
        <name>NAD(+)</name>
        <dbReference type="ChEBI" id="CHEBI:57540"/>
    </ligand>
</feature>
<evidence type="ECO:0000256" key="4">
    <source>
        <dbReference type="ARBA" id="ARBA00023027"/>
    </source>
</evidence>
<dbReference type="GO" id="GO:0005737">
    <property type="term" value="C:cytoplasm"/>
    <property type="evidence" value="ECO:0007669"/>
    <property type="project" value="UniProtKB-SubCell"/>
</dbReference>
<keyword evidence="5 7" id="KW-0238">DNA-binding</keyword>